<dbReference type="Proteomes" id="UP001055072">
    <property type="component" value="Unassembled WGS sequence"/>
</dbReference>
<gene>
    <name evidence="1" type="ORF">BDY19DRAFT_929405</name>
</gene>
<reference evidence="1" key="1">
    <citation type="journal article" date="2021" name="Environ. Microbiol.">
        <title>Gene family expansions and transcriptome signatures uncover fungal adaptations to wood decay.</title>
        <authorList>
            <person name="Hage H."/>
            <person name="Miyauchi S."/>
            <person name="Viragh M."/>
            <person name="Drula E."/>
            <person name="Min B."/>
            <person name="Chaduli D."/>
            <person name="Navarro D."/>
            <person name="Favel A."/>
            <person name="Norest M."/>
            <person name="Lesage-Meessen L."/>
            <person name="Balint B."/>
            <person name="Merenyi Z."/>
            <person name="de Eugenio L."/>
            <person name="Morin E."/>
            <person name="Martinez A.T."/>
            <person name="Baldrian P."/>
            <person name="Stursova M."/>
            <person name="Martinez M.J."/>
            <person name="Novotny C."/>
            <person name="Magnuson J.K."/>
            <person name="Spatafora J.W."/>
            <person name="Maurice S."/>
            <person name="Pangilinan J."/>
            <person name="Andreopoulos W."/>
            <person name="LaButti K."/>
            <person name="Hundley H."/>
            <person name="Na H."/>
            <person name="Kuo A."/>
            <person name="Barry K."/>
            <person name="Lipzen A."/>
            <person name="Henrissat B."/>
            <person name="Riley R."/>
            <person name="Ahrendt S."/>
            <person name="Nagy L.G."/>
            <person name="Grigoriev I.V."/>
            <person name="Martin F."/>
            <person name="Rosso M.N."/>
        </authorList>
    </citation>
    <scope>NUCLEOTIDE SEQUENCE</scope>
    <source>
        <strain evidence="1">CBS 384.51</strain>
    </source>
</reference>
<protein>
    <submittedName>
        <fullName evidence="1">Uncharacterized protein</fullName>
    </submittedName>
</protein>
<keyword evidence="2" id="KW-1185">Reference proteome</keyword>
<evidence type="ECO:0000313" key="2">
    <source>
        <dbReference type="Proteomes" id="UP001055072"/>
    </source>
</evidence>
<dbReference type="EMBL" id="MU274904">
    <property type="protein sequence ID" value="KAI0092313.1"/>
    <property type="molecule type" value="Genomic_DNA"/>
</dbReference>
<accession>A0ACB8UDA3</accession>
<name>A0ACB8UDA3_9APHY</name>
<sequence>MPHNTYHVFTNCRVNHSRGILVPQIVYNPATPPFPKLPDITFAQGQHCGVSLLSALGCHQAILADGETRPVMTTTSTKIKIRILWPGYQEFSKDINVREHTRAGDPIPKWKLAFCVAQVVQAFYTGAVLSGNPEDWSIHRIPFGSLRLLELRHVSTGSWQPVLIYEP</sequence>
<proteinExistence type="predicted"/>
<evidence type="ECO:0000313" key="1">
    <source>
        <dbReference type="EMBL" id="KAI0092313.1"/>
    </source>
</evidence>
<comment type="caution">
    <text evidence="1">The sequence shown here is derived from an EMBL/GenBank/DDBJ whole genome shotgun (WGS) entry which is preliminary data.</text>
</comment>
<organism evidence="1 2">
    <name type="scientific">Irpex rosettiformis</name>
    <dbReference type="NCBI Taxonomy" id="378272"/>
    <lineage>
        <taxon>Eukaryota</taxon>
        <taxon>Fungi</taxon>
        <taxon>Dikarya</taxon>
        <taxon>Basidiomycota</taxon>
        <taxon>Agaricomycotina</taxon>
        <taxon>Agaricomycetes</taxon>
        <taxon>Polyporales</taxon>
        <taxon>Irpicaceae</taxon>
        <taxon>Irpex</taxon>
    </lineage>
</organism>